<accession>A0A812KZY5</accession>
<organism evidence="2 3">
    <name type="scientific">Symbiodinium necroappetens</name>
    <dbReference type="NCBI Taxonomy" id="1628268"/>
    <lineage>
        <taxon>Eukaryota</taxon>
        <taxon>Sar</taxon>
        <taxon>Alveolata</taxon>
        <taxon>Dinophyceae</taxon>
        <taxon>Suessiales</taxon>
        <taxon>Symbiodiniaceae</taxon>
        <taxon>Symbiodinium</taxon>
    </lineage>
</organism>
<dbReference type="EMBL" id="CAJNJA010008381">
    <property type="protein sequence ID" value="CAE7235920.1"/>
    <property type="molecule type" value="Genomic_DNA"/>
</dbReference>
<reference evidence="2" key="1">
    <citation type="submission" date="2021-02" db="EMBL/GenBank/DDBJ databases">
        <authorList>
            <person name="Dougan E. K."/>
            <person name="Rhodes N."/>
            <person name="Thang M."/>
            <person name="Chan C."/>
        </authorList>
    </citation>
    <scope>NUCLEOTIDE SEQUENCE</scope>
</reference>
<dbReference type="PANTHER" id="PTHR47447:SF17">
    <property type="entry name" value="OS12G0638900 PROTEIN"/>
    <property type="match status" value="1"/>
</dbReference>
<sequence>MSQALLASRNAARFTSEISSLTKAAKWQQAVRIFAAYESMFGLDVRATSAVLGAWQRGSSWTQAVALFQRAKSARLHLDWFESFIGDASPPGAAECRHCERPTQETLPRSKLLDRLGLEALAAGLLRSGCWERALSVLRTMPGLPSLASFSMMASCFEKATMWRDAVALLADMGDCLLQPNSIMINSLFSNFEVASQWARSLQLLQSARHSEVRVDAVGLTATLLSCEESGRGAAAWTVLREFTFQKLLRRPLGLHIFGHAPERIVGERVAHASVLALRGLLHQQSAIAFERQLLQPLHTQLVPGLRSGLGCGSERQGPVLLDTLDLGPFFSKEMLSAWGSS</sequence>
<name>A0A812KZY5_9DINO</name>
<proteinExistence type="predicted"/>
<evidence type="ECO:0000313" key="3">
    <source>
        <dbReference type="Proteomes" id="UP000601435"/>
    </source>
</evidence>
<evidence type="ECO:0000313" key="2">
    <source>
        <dbReference type="EMBL" id="CAE7235920.1"/>
    </source>
</evidence>
<dbReference type="AlphaFoldDB" id="A0A812KZY5"/>
<evidence type="ECO:0000256" key="1">
    <source>
        <dbReference type="ARBA" id="ARBA00022737"/>
    </source>
</evidence>
<gene>
    <name evidence="2" type="ORF">SNEC2469_LOCUS3940</name>
</gene>
<feature type="non-terminal residue" evidence="2">
    <location>
        <position position="1"/>
    </location>
</feature>
<dbReference type="InterPro" id="IPR011990">
    <property type="entry name" value="TPR-like_helical_dom_sf"/>
</dbReference>
<keyword evidence="3" id="KW-1185">Reference proteome</keyword>
<dbReference type="PANTHER" id="PTHR47447">
    <property type="entry name" value="OS03G0856100 PROTEIN"/>
    <property type="match status" value="1"/>
</dbReference>
<protein>
    <recommendedName>
        <fullName evidence="4">Pentatricopeptide repeat-containing protein, chloroplastic</fullName>
    </recommendedName>
</protein>
<comment type="caution">
    <text evidence="2">The sequence shown here is derived from an EMBL/GenBank/DDBJ whole genome shotgun (WGS) entry which is preliminary data.</text>
</comment>
<evidence type="ECO:0008006" key="4">
    <source>
        <dbReference type="Google" id="ProtNLM"/>
    </source>
</evidence>
<dbReference type="Gene3D" id="1.25.40.10">
    <property type="entry name" value="Tetratricopeptide repeat domain"/>
    <property type="match status" value="1"/>
</dbReference>
<keyword evidence="1" id="KW-0677">Repeat</keyword>
<dbReference type="OrthoDB" id="430364at2759"/>
<dbReference type="Proteomes" id="UP000601435">
    <property type="component" value="Unassembled WGS sequence"/>
</dbReference>